<evidence type="ECO:0008006" key="4">
    <source>
        <dbReference type="Google" id="ProtNLM"/>
    </source>
</evidence>
<proteinExistence type="predicted"/>
<feature type="region of interest" description="Disordered" evidence="1">
    <location>
        <begin position="46"/>
        <end position="65"/>
    </location>
</feature>
<feature type="compositionally biased region" description="Polar residues" evidence="1">
    <location>
        <begin position="47"/>
        <end position="60"/>
    </location>
</feature>
<organism evidence="3">
    <name type="scientific">Solibacter usitatus (strain Ellin6076)</name>
    <dbReference type="NCBI Taxonomy" id="234267"/>
    <lineage>
        <taxon>Bacteria</taxon>
        <taxon>Pseudomonadati</taxon>
        <taxon>Acidobacteriota</taxon>
        <taxon>Terriglobia</taxon>
        <taxon>Bryobacterales</taxon>
        <taxon>Solibacteraceae</taxon>
        <taxon>Candidatus Solibacter</taxon>
    </lineage>
</organism>
<evidence type="ECO:0000256" key="2">
    <source>
        <dbReference type="SAM" id="SignalP"/>
    </source>
</evidence>
<dbReference type="InParanoid" id="Q01P84"/>
<reference evidence="3" key="1">
    <citation type="submission" date="2006-10" db="EMBL/GenBank/DDBJ databases">
        <title>Complete sequence of Solibacter usitatus Ellin6076.</title>
        <authorList>
            <consortium name="US DOE Joint Genome Institute"/>
            <person name="Copeland A."/>
            <person name="Lucas S."/>
            <person name="Lapidus A."/>
            <person name="Barry K."/>
            <person name="Detter J.C."/>
            <person name="Glavina del Rio T."/>
            <person name="Hammon N."/>
            <person name="Israni S."/>
            <person name="Dalin E."/>
            <person name="Tice H."/>
            <person name="Pitluck S."/>
            <person name="Thompson L.S."/>
            <person name="Brettin T."/>
            <person name="Bruce D."/>
            <person name="Han C."/>
            <person name="Tapia R."/>
            <person name="Gilna P."/>
            <person name="Schmutz J."/>
            <person name="Larimer F."/>
            <person name="Land M."/>
            <person name="Hauser L."/>
            <person name="Kyrpides N."/>
            <person name="Mikhailova N."/>
            <person name="Janssen P.H."/>
            <person name="Kuske C.R."/>
            <person name="Richardson P."/>
        </authorList>
    </citation>
    <scope>NUCLEOTIDE SEQUENCE</scope>
    <source>
        <strain evidence="3">Ellin6076</strain>
    </source>
</reference>
<accession>Q01P84</accession>
<evidence type="ECO:0000256" key="1">
    <source>
        <dbReference type="SAM" id="MobiDB-lite"/>
    </source>
</evidence>
<name>Q01P84_SOLUE</name>
<gene>
    <name evidence="3" type="ordered locus">Acid_7634</name>
</gene>
<evidence type="ECO:0000313" key="3">
    <source>
        <dbReference type="EMBL" id="ABJ88536.1"/>
    </source>
</evidence>
<protein>
    <recommendedName>
        <fullName evidence="4">DUF1795 domain-containing protein</fullName>
    </recommendedName>
</protein>
<dbReference type="KEGG" id="sus:Acid_7634"/>
<sequence length="220" mass="24157" precursor="true">MPQLMQIAGVILMLVAHGHRAPKAFAANSLAPSALAAAQLLKSFSQRQEQSNKTGTSTNQEHTRDSWSKYASKNCQFRIQHLAAALVTERSPCNIDIETPLSLPGVRSGGPEAFILRILVSPNPMRVSAKEWARAQYAKIASSTPESILSERPLTFGGGDGYTVAIASGDQNYIYLYATREKRAYELMYIDPTSAPGVPLEAANRWKRLANFMIATFRVE</sequence>
<feature type="chain" id="PRO_5004162412" description="DUF1795 domain-containing protein" evidence="2">
    <location>
        <begin position="27"/>
        <end position="220"/>
    </location>
</feature>
<dbReference type="AlphaFoldDB" id="Q01P84"/>
<feature type="signal peptide" evidence="2">
    <location>
        <begin position="1"/>
        <end position="26"/>
    </location>
</feature>
<dbReference type="EMBL" id="CP000473">
    <property type="protein sequence ID" value="ABJ88536.1"/>
    <property type="molecule type" value="Genomic_DNA"/>
</dbReference>
<dbReference type="HOGENOM" id="CLU_1255279_0_0_0"/>
<keyword evidence="2" id="KW-0732">Signal</keyword>